<dbReference type="Proteomes" id="UP000095287">
    <property type="component" value="Unplaced"/>
</dbReference>
<sequence>MLDSSTDGCSTKNFEDFKCGTPRPFKHSSDPWRNTYPGTDWMVVGGALEQGLWLAEGEERLLWFVRNCYRPSYVTSWRKQSVIHTEIENRIRIGGV</sequence>
<name>A0A1I7ZGC0_9BILA</name>
<dbReference type="WBParaSite" id="L893_g26120.t1">
    <property type="protein sequence ID" value="L893_g26120.t1"/>
    <property type="gene ID" value="L893_g26120"/>
</dbReference>
<proteinExistence type="predicted"/>
<dbReference type="AlphaFoldDB" id="A0A1I7ZGC0"/>
<organism evidence="1 2">
    <name type="scientific">Steinernema glaseri</name>
    <dbReference type="NCBI Taxonomy" id="37863"/>
    <lineage>
        <taxon>Eukaryota</taxon>
        <taxon>Metazoa</taxon>
        <taxon>Ecdysozoa</taxon>
        <taxon>Nematoda</taxon>
        <taxon>Chromadorea</taxon>
        <taxon>Rhabditida</taxon>
        <taxon>Tylenchina</taxon>
        <taxon>Panagrolaimomorpha</taxon>
        <taxon>Strongyloidoidea</taxon>
        <taxon>Steinernematidae</taxon>
        <taxon>Steinernema</taxon>
    </lineage>
</organism>
<protein>
    <submittedName>
        <fullName evidence="2">MAM domain-containing protein</fullName>
    </submittedName>
</protein>
<reference evidence="2" key="1">
    <citation type="submission" date="2016-11" db="UniProtKB">
        <authorList>
            <consortium name="WormBaseParasite"/>
        </authorList>
    </citation>
    <scope>IDENTIFICATION</scope>
</reference>
<keyword evidence="1" id="KW-1185">Reference proteome</keyword>
<evidence type="ECO:0000313" key="2">
    <source>
        <dbReference type="WBParaSite" id="L893_g26120.t1"/>
    </source>
</evidence>
<evidence type="ECO:0000313" key="1">
    <source>
        <dbReference type="Proteomes" id="UP000095287"/>
    </source>
</evidence>
<accession>A0A1I7ZGC0</accession>